<accession>A0A381YLJ6</accession>
<evidence type="ECO:0000256" key="2">
    <source>
        <dbReference type="ARBA" id="ARBA00022777"/>
    </source>
</evidence>
<keyword evidence="2" id="KW-0418">Kinase</keyword>
<dbReference type="InterPro" id="IPR036117">
    <property type="entry name" value="DhaL_dom_sf"/>
</dbReference>
<dbReference type="AlphaFoldDB" id="A0A381YLJ6"/>
<dbReference type="PANTHER" id="PTHR28629:SF4">
    <property type="entry name" value="TRIOKINASE_FMN CYCLASE"/>
    <property type="match status" value="1"/>
</dbReference>
<dbReference type="PROSITE" id="PS51480">
    <property type="entry name" value="DHAL"/>
    <property type="match status" value="1"/>
</dbReference>
<dbReference type="InterPro" id="IPR012737">
    <property type="entry name" value="DhaK_L_YcgS"/>
</dbReference>
<dbReference type="GO" id="GO:0005829">
    <property type="term" value="C:cytosol"/>
    <property type="evidence" value="ECO:0007669"/>
    <property type="project" value="TreeGrafter"/>
</dbReference>
<organism evidence="4">
    <name type="scientific">marine metagenome</name>
    <dbReference type="NCBI Taxonomy" id="408172"/>
    <lineage>
        <taxon>unclassified sequences</taxon>
        <taxon>metagenomes</taxon>
        <taxon>ecological metagenomes</taxon>
    </lineage>
</organism>
<dbReference type="FunFam" id="1.25.40.340:FF:000002">
    <property type="entry name" value="Dihydroxyacetone kinase, L subunit"/>
    <property type="match status" value="1"/>
</dbReference>
<name>A0A381YLJ6_9ZZZZ</name>
<dbReference type="NCBIfam" id="TIGR02365">
    <property type="entry name" value="dha_L_ycgS"/>
    <property type="match status" value="1"/>
</dbReference>
<dbReference type="GO" id="GO:0019563">
    <property type="term" value="P:glycerol catabolic process"/>
    <property type="evidence" value="ECO:0007669"/>
    <property type="project" value="TreeGrafter"/>
</dbReference>
<dbReference type="PANTHER" id="PTHR28629">
    <property type="entry name" value="TRIOKINASE/FMN CYCLASE"/>
    <property type="match status" value="1"/>
</dbReference>
<dbReference type="SUPFAM" id="SSF101473">
    <property type="entry name" value="DhaL-like"/>
    <property type="match status" value="1"/>
</dbReference>
<keyword evidence="1" id="KW-0808">Transferase</keyword>
<dbReference type="InterPro" id="IPR004007">
    <property type="entry name" value="DhaL_dom"/>
</dbReference>
<dbReference type="InterPro" id="IPR050861">
    <property type="entry name" value="Dihydroxyacetone_Kinase"/>
</dbReference>
<dbReference type="SMART" id="SM01120">
    <property type="entry name" value="Dak2"/>
    <property type="match status" value="1"/>
</dbReference>
<gene>
    <name evidence="4" type="ORF">METZ01_LOCUS130316</name>
</gene>
<feature type="domain" description="DhaL" evidence="3">
    <location>
        <begin position="8"/>
        <end position="209"/>
    </location>
</feature>
<proteinExistence type="predicted"/>
<sequence>MKKTINTKEFIQILNKVCDDIEANKDYFSELDRAIGDGDHGVTMSIGWDAIKSKLNSLPADLSFDKICMQIATSFLSAVGASAGPLYATALMRGGAAIKDKMEINAKELSLFFTAAAKGIQERGKAELGDKTMLDVWMPSAKKIEEAVTNSDDIVRIMEITSTESEIAMNATKDMRSKKGRSSKLGERSIGFIDPGAASSQMIIKSFYETIKKIDY</sequence>
<dbReference type="GO" id="GO:0004371">
    <property type="term" value="F:glycerone kinase activity"/>
    <property type="evidence" value="ECO:0007669"/>
    <property type="project" value="InterPro"/>
</dbReference>
<dbReference type="Pfam" id="PF02734">
    <property type="entry name" value="Dak2"/>
    <property type="match status" value="1"/>
</dbReference>
<reference evidence="4" key="1">
    <citation type="submission" date="2018-05" db="EMBL/GenBank/DDBJ databases">
        <authorList>
            <person name="Lanie J.A."/>
            <person name="Ng W.-L."/>
            <person name="Kazmierczak K.M."/>
            <person name="Andrzejewski T.M."/>
            <person name="Davidsen T.M."/>
            <person name="Wayne K.J."/>
            <person name="Tettelin H."/>
            <person name="Glass J.I."/>
            <person name="Rusch D."/>
            <person name="Podicherti R."/>
            <person name="Tsui H.-C.T."/>
            <person name="Winkler M.E."/>
        </authorList>
    </citation>
    <scope>NUCLEOTIDE SEQUENCE</scope>
</reference>
<protein>
    <recommendedName>
        <fullName evidence="3">DhaL domain-containing protein</fullName>
    </recommendedName>
</protein>
<dbReference type="Gene3D" id="1.25.40.340">
    <property type="match status" value="1"/>
</dbReference>
<dbReference type="EMBL" id="UINC01018441">
    <property type="protein sequence ID" value="SVA77462.1"/>
    <property type="molecule type" value="Genomic_DNA"/>
</dbReference>
<evidence type="ECO:0000313" key="4">
    <source>
        <dbReference type="EMBL" id="SVA77462.1"/>
    </source>
</evidence>
<evidence type="ECO:0000256" key="1">
    <source>
        <dbReference type="ARBA" id="ARBA00022679"/>
    </source>
</evidence>
<evidence type="ECO:0000259" key="3">
    <source>
        <dbReference type="PROSITE" id="PS51480"/>
    </source>
</evidence>